<organism evidence="5 6">
    <name type="scientific">Nocardiopsis endophytica</name>
    <dbReference type="NCBI Taxonomy" id="3018445"/>
    <lineage>
        <taxon>Bacteria</taxon>
        <taxon>Bacillati</taxon>
        <taxon>Actinomycetota</taxon>
        <taxon>Actinomycetes</taxon>
        <taxon>Streptosporangiales</taxon>
        <taxon>Nocardiopsidaceae</taxon>
        <taxon>Nocardiopsis</taxon>
    </lineage>
</organism>
<reference evidence="5 6" key="1">
    <citation type="submission" date="2023-01" db="EMBL/GenBank/DDBJ databases">
        <title>Draft genome sequence of Nocardiopsis sp. RSe5-2 isolated from halophytes.</title>
        <authorList>
            <person name="Duangmal K."/>
            <person name="Chantavorakit T."/>
        </authorList>
    </citation>
    <scope>NUCLEOTIDE SEQUENCE [LARGE SCALE GENOMIC DNA]</scope>
    <source>
        <strain evidence="5 6">RSe5-2</strain>
    </source>
</reference>
<dbReference type="EMBL" id="JAQFWQ010000015">
    <property type="protein sequence ID" value="MDA2810527.1"/>
    <property type="molecule type" value="Genomic_DNA"/>
</dbReference>
<dbReference type="RefSeq" id="WP_270684696.1">
    <property type="nucleotide sequence ID" value="NZ_JAQFWQ010000015.1"/>
</dbReference>
<evidence type="ECO:0000256" key="1">
    <source>
        <dbReference type="ARBA" id="ARBA00023118"/>
    </source>
</evidence>
<gene>
    <name evidence="5" type="primary">cmr1</name>
    <name evidence="5" type="ORF">O4J56_07745</name>
</gene>
<sequence length="403" mass="44152">MHWITLRMRVRTPVFNGDDGAGLRPASLRGPMAFWFRALAGTVAGPDVDTLRRMEEAVFGAMGAPSPIAVRLPRPVPVEWEERPEWLKYGDKDSGLGYLLGQGMGSIVAKHYRLTRPYATPERAGLFPLRIGLSGNPAVDALALASLWLLCAYGGVGARVRRGFGGLSIEGVGDGVEHLEETPWTAETLRSPGLDHYSGLTRLWTDTPELRECAAYLPKLVDLQKPGVFARPWEEDEVPTYPVLSRARTCAGLSAASDRTWEGLLSHTGNCFSRFRSAAAATPATVHTSPQEKQADGDDASGAAPPTHPLFPLGALGLPVVYANGSRVGERRASPLWLRPVAESGGQWRLFSFAFHDRFLPGDSPVVPTHKRRGPVVVRDHDVVELSRRWVETMRKEADPQWQ</sequence>
<evidence type="ECO:0000259" key="4">
    <source>
        <dbReference type="Pfam" id="PF03787"/>
    </source>
</evidence>
<proteinExistence type="predicted"/>
<feature type="domain" description="CRISPR type III-associated protein" evidence="4">
    <location>
        <begin position="15"/>
        <end position="166"/>
    </location>
</feature>
<dbReference type="InterPro" id="IPR007522">
    <property type="entry name" value="CRISPR-assoc_prot_TM1795"/>
</dbReference>
<keyword evidence="6" id="KW-1185">Reference proteome</keyword>
<evidence type="ECO:0000313" key="6">
    <source>
        <dbReference type="Proteomes" id="UP001527866"/>
    </source>
</evidence>
<accession>A0ABT4U0Q2</accession>
<name>A0ABT4U0Q2_9ACTN</name>
<protein>
    <submittedName>
        <fullName evidence="5">Type III-B CRISPR module RAMP protein Cmr1</fullName>
    </submittedName>
</protein>
<evidence type="ECO:0000256" key="3">
    <source>
        <dbReference type="SAM" id="MobiDB-lite"/>
    </source>
</evidence>
<dbReference type="InterPro" id="IPR005537">
    <property type="entry name" value="RAMP_III_fam"/>
</dbReference>
<evidence type="ECO:0000256" key="2">
    <source>
        <dbReference type="ARBA" id="ARBA00093789"/>
    </source>
</evidence>
<keyword evidence="1" id="KW-0051">Antiviral defense</keyword>
<dbReference type="Proteomes" id="UP001527866">
    <property type="component" value="Unassembled WGS sequence"/>
</dbReference>
<feature type="region of interest" description="Disordered" evidence="3">
    <location>
        <begin position="282"/>
        <end position="308"/>
    </location>
</feature>
<evidence type="ECO:0000313" key="5">
    <source>
        <dbReference type="EMBL" id="MDA2810527.1"/>
    </source>
</evidence>
<comment type="subunit">
    <text evidence="2">Part of the Csm effector complex that includes Cas10, Csm2, Csm3, Csm4 and Csm5.</text>
</comment>
<dbReference type="NCBIfam" id="TIGR01894">
    <property type="entry name" value="cas_TM1795_cmr1"/>
    <property type="match status" value="1"/>
</dbReference>
<dbReference type="Pfam" id="PF03787">
    <property type="entry name" value="RAMPs"/>
    <property type="match status" value="1"/>
</dbReference>
<comment type="caution">
    <text evidence="5">The sequence shown here is derived from an EMBL/GenBank/DDBJ whole genome shotgun (WGS) entry which is preliminary data.</text>
</comment>